<evidence type="ECO:0000313" key="2">
    <source>
        <dbReference type="EMBL" id="MBA4709555.1"/>
    </source>
</evidence>
<gene>
    <name evidence="2" type="ORF">H2Z84_14330</name>
</gene>
<dbReference type="Pfam" id="PF10592">
    <property type="entry name" value="AIPR"/>
    <property type="match status" value="1"/>
</dbReference>
<evidence type="ECO:0000313" key="3">
    <source>
        <dbReference type="Proteomes" id="UP000545606"/>
    </source>
</evidence>
<keyword evidence="3" id="KW-1185">Reference proteome</keyword>
<proteinExistence type="predicted"/>
<comment type="caution">
    <text evidence="2">The sequence shown here is derived from an EMBL/GenBank/DDBJ whole genome shotgun (WGS) entry which is preliminary data.</text>
</comment>
<dbReference type="RefSeq" id="WP_181836556.1">
    <property type="nucleotide sequence ID" value="NZ_JACERN010000033.1"/>
</dbReference>
<dbReference type="Proteomes" id="UP000545606">
    <property type="component" value="Unassembled WGS sequence"/>
</dbReference>
<evidence type="ECO:0000259" key="1">
    <source>
        <dbReference type="Pfam" id="PF10592"/>
    </source>
</evidence>
<sequence>MKHITIFSAGNKMATNILDIFESIDSLAARGNITRNKAFAAWYAINFFDINEDDALEAAAADGGNDQGIDLVFSDPNSSQHYVIQAYCPDNENSRNKATPKKKWDAISSSIPFITNPEILANSGRNDLAELITDTFQKNPEFSVTFGLISLAKHNTDIETSIKAAKKSDVYKKYDFFQESQETIVEKYNELIEEEGGIPEDSITFSGSYFKDSDEYGMAWVGTVSAKELMRLHSTYQLKLFAGNVRLYLGARKGGINEQIVKTAQESPGKFWALNNGITIVADSVTEKNDSSEDSTTEKITLKRFSIVNGCQTTSSLVKAGKTAENAKVLVRIIAAKTGIKNEITRYNNSQNAVKIWAVRATDEIQEQLKKQFATINIQYAPKQQGSRKKTDSSIIELDKVTQFLAATKQEFLIQAINNKAELFDEPYQKIYKRTIKPVEVYLAWRVGTMADEIRTQRVEELAKNNDENVNLLGVASSLWIIYCTYKLIDKFSDIQSNHISLEKMAAPEFTNALEKYINKSVDLFYELGVDTYDRDEYGSFKSTLRSVKFLQKIDSKVNLRASRLPARSLPDLANTAKSIKL</sequence>
<dbReference type="AlphaFoldDB" id="A0A838YER7"/>
<protein>
    <submittedName>
        <fullName evidence="2">AIPR family protein</fullName>
    </submittedName>
</protein>
<feature type="domain" description="Abortive phage infection protein C-terminal" evidence="1">
    <location>
        <begin position="241"/>
        <end position="518"/>
    </location>
</feature>
<reference evidence="2 3" key="1">
    <citation type="submission" date="2020-07" db="EMBL/GenBank/DDBJ databases">
        <title>Draft genome sequence of violacein-producing bacteria and related species.</title>
        <authorList>
            <person name="Wilson H.S."/>
            <person name="De Leon M.E."/>
        </authorList>
    </citation>
    <scope>NUCLEOTIDE SEQUENCE [LARGE SCALE GENOMIC DNA]</scope>
    <source>
        <strain evidence="2 3">HSC-21Su07</strain>
    </source>
</reference>
<name>A0A838YER7_9NEIS</name>
<dbReference type="EMBL" id="JACERN010000033">
    <property type="protein sequence ID" value="MBA4709555.1"/>
    <property type="molecule type" value="Genomic_DNA"/>
</dbReference>
<accession>A0A838YER7</accession>
<organism evidence="2 3">
    <name type="scientific">Aquitalea aquatica</name>
    <dbReference type="NCBI Taxonomy" id="3044273"/>
    <lineage>
        <taxon>Bacteria</taxon>
        <taxon>Pseudomonadati</taxon>
        <taxon>Pseudomonadota</taxon>
        <taxon>Betaproteobacteria</taxon>
        <taxon>Neisseriales</taxon>
        <taxon>Chromobacteriaceae</taxon>
        <taxon>Aquitalea</taxon>
    </lineage>
</organism>
<dbReference type="InterPro" id="IPR018891">
    <property type="entry name" value="AIPR_C"/>
</dbReference>